<dbReference type="Proteomes" id="UP000534294">
    <property type="component" value="Unassembled WGS sequence"/>
</dbReference>
<keyword evidence="1" id="KW-0472">Membrane</keyword>
<gene>
    <name evidence="2" type="ORF">HNQ64_001455</name>
</gene>
<accession>A0A7W7YJ97</accession>
<dbReference type="AlphaFoldDB" id="A0A7W7YJ97"/>
<name>A0A7W7YJ97_9BACT</name>
<feature type="transmembrane region" description="Helical" evidence="1">
    <location>
        <begin position="89"/>
        <end position="110"/>
    </location>
</feature>
<organism evidence="2 3">
    <name type="scientific">Prosthecobacter dejongeii</name>
    <dbReference type="NCBI Taxonomy" id="48465"/>
    <lineage>
        <taxon>Bacteria</taxon>
        <taxon>Pseudomonadati</taxon>
        <taxon>Verrucomicrobiota</taxon>
        <taxon>Verrucomicrobiia</taxon>
        <taxon>Verrucomicrobiales</taxon>
        <taxon>Verrucomicrobiaceae</taxon>
        <taxon>Prosthecobacter</taxon>
    </lineage>
</organism>
<evidence type="ECO:0000313" key="2">
    <source>
        <dbReference type="EMBL" id="MBB5037213.1"/>
    </source>
</evidence>
<feature type="transmembrane region" description="Helical" evidence="1">
    <location>
        <begin position="258"/>
        <end position="277"/>
    </location>
</feature>
<reference evidence="2 3" key="1">
    <citation type="submission" date="2020-08" db="EMBL/GenBank/DDBJ databases">
        <title>Genomic Encyclopedia of Type Strains, Phase IV (KMG-IV): sequencing the most valuable type-strain genomes for metagenomic binning, comparative biology and taxonomic classification.</title>
        <authorList>
            <person name="Goeker M."/>
        </authorList>
    </citation>
    <scope>NUCLEOTIDE SEQUENCE [LARGE SCALE GENOMIC DNA]</scope>
    <source>
        <strain evidence="2 3">DSM 12251</strain>
    </source>
</reference>
<proteinExistence type="predicted"/>
<keyword evidence="1" id="KW-1133">Transmembrane helix</keyword>
<feature type="transmembrane region" description="Helical" evidence="1">
    <location>
        <begin position="283"/>
        <end position="301"/>
    </location>
</feature>
<feature type="transmembrane region" description="Helical" evidence="1">
    <location>
        <begin position="44"/>
        <end position="63"/>
    </location>
</feature>
<comment type="caution">
    <text evidence="2">The sequence shown here is derived from an EMBL/GenBank/DDBJ whole genome shotgun (WGS) entry which is preliminary data.</text>
</comment>
<keyword evidence="1" id="KW-0812">Transmembrane</keyword>
<dbReference type="EMBL" id="JACHIF010000002">
    <property type="protein sequence ID" value="MBB5037213.1"/>
    <property type="molecule type" value="Genomic_DNA"/>
</dbReference>
<feature type="transmembrane region" description="Helical" evidence="1">
    <location>
        <begin position="167"/>
        <end position="185"/>
    </location>
</feature>
<sequence length="334" mass="37229">MPAAPHFSPSPRTPAWLWPHTLSLEAPLVAMLWLAALAKLDDFALMPGVLPGLGLAVWLIYLADRVLDAWGVPEESLSIRHLFYRRFRWPLVLVALPAGMAYLAWLALWVVPSGLLAHSLTQVLPIAIYLVLYSVTSIRVRRWLLQAGILLLLFFINALPLSFEIRVTVSLLIATGTAILISLRWHEHLENYFRKEMAAGILFAFGCTTWTRFHTLGSEGPETWMELILLGLLFISNLATINAREIGTDDTRVRTQGTLRGSLVLTTLGLAAMSLGYLSSSLLLLTMAVWAGLVSLEILWHLRQRLSMEAFRVWADVCISLPPLVILLLPGKPL</sequence>
<protein>
    <recommendedName>
        <fullName evidence="4">UbiA prenyltransferase family protein</fullName>
    </recommendedName>
</protein>
<evidence type="ECO:0008006" key="4">
    <source>
        <dbReference type="Google" id="ProtNLM"/>
    </source>
</evidence>
<feature type="transmembrane region" description="Helical" evidence="1">
    <location>
        <begin position="197"/>
        <end position="215"/>
    </location>
</feature>
<feature type="transmembrane region" description="Helical" evidence="1">
    <location>
        <begin position="227"/>
        <end position="246"/>
    </location>
</feature>
<keyword evidence="3" id="KW-1185">Reference proteome</keyword>
<feature type="transmembrane region" description="Helical" evidence="1">
    <location>
        <begin position="143"/>
        <end position="161"/>
    </location>
</feature>
<feature type="transmembrane region" description="Helical" evidence="1">
    <location>
        <begin position="116"/>
        <end position="136"/>
    </location>
</feature>
<dbReference type="RefSeq" id="WP_184206897.1">
    <property type="nucleotide sequence ID" value="NZ_JACHIF010000002.1"/>
</dbReference>
<evidence type="ECO:0000256" key="1">
    <source>
        <dbReference type="SAM" id="Phobius"/>
    </source>
</evidence>
<evidence type="ECO:0000313" key="3">
    <source>
        <dbReference type="Proteomes" id="UP000534294"/>
    </source>
</evidence>